<organism evidence="1 2">
    <name type="scientific">Nyssa sinensis</name>
    <dbReference type="NCBI Taxonomy" id="561372"/>
    <lineage>
        <taxon>Eukaryota</taxon>
        <taxon>Viridiplantae</taxon>
        <taxon>Streptophyta</taxon>
        <taxon>Embryophyta</taxon>
        <taxon>Tracheophyta</taxon>
        <taxon>Spermatophyta</taxon>
        <taxon>Magnoliopsida</taxon>
        <taxon>eudicotyledons</taxon>
        <taxon>Gunneridae</taxon>
        <taxon>Pentapetalae</taxon>
        <taxon>asterids</taxon>
        <taxon>Cornales</taxon>
        <taxon>Nyssaceae</taxon>
        <taxon>Nyssa</taxon>
    </lineage>
</organism>
<sequence length="245" mass="28058">MKLISWNCGGLGNPRAIRALHDLVKREAPILIFLLETKIPARRFDKLKFDLGFPIGIAVDSCDAVVEEEGVRKWRISGFYGSLDISGRTESWDFLRMLKSRGMASTPNWQLRAFREVVNDCGFRDLGFSGFPFTWSNNRVHPNTVLKRLDRFLATTEWVNLFPNVSADHLIIYDSDHVPSSLVTDTQYSNQRLRRNSQFRFEAMQVRHNMKQSQSHFRPCTSSSPSFLILLVAGTIPLPSHIQLC</sequence>
<dbReference type="Gene3D" id="3.60.10.10">
    <property type="entry name" value="Endonuclease/exonuclease/phosphatase"/>
    <property type="match status" value="1"/>
</dbReference>
<dbReference type="Proteomes" id="UP000325577">
    <property type="component" value="Linkage Group LG7"/>
</dbReference>
<evidence type="ECO:0000313" key="2">
    <source>
        <dbReference type="Proteomes" id="UP000325577"/>
    </source>
</evidence>
<gene>
    <name evidence="1" type="ORF">F0562_015408</name>
</gene>
<keyword evidence="2" id="KW-1185">Reference proteome</keyword>
<dbReference type="InterPro" id="IPR036691">
    <property type="entry name" value="Endo/exonu/phosph_ase_sf"/>
</dbReference>
<proteinExistence type="predicted"/>
<dbReference type="SUPFAM" id="SSF56219">
    <property type="entry name" value="DNase I-like"/>
    <property type="match status" value="1"/>
</dbReference>
<name>A0A5J4ZJE6_9ASTE</name>
<dbReference type="EMBL" id="CM018050">
    <property type="protein sequence ID" value="KAA8517934.1"/>
    <property type="molecule type" value="Genomic_DNA"/>
</dbReference>
<dbReference type="PANTHER" id="PTHR33710:SF86">
    <property type="entry name" value="VIRAL MOVEMENT PROTEIN"/>
    <property type="match status" value="1"/>
</dbReference>
<protein>
    <recommendedName>
        <fullName evidence="3">Endonuclease/exonuclease/phosphatase domain-containing protein</fullName>
    </recommendedName>
</protein>
<evidence type="ECO:0008006" key="3">
    <source>
        <dbReference type="Google" id="ProtNLM"/>
    </source>
</evidence>
<reference evidence="1 2" key="1">
    <citation type="submission" date="2019-09" db="EMBL/GenBank/DDBJ databases">
        <title>A chromosome-level genome assembly of the Chinese tupelo Nyssa sinensis.</title>
        <authorList>
            <person name="Yang X."/>
            <person name="Kang M."/>
            <person name="Yang Y."/>
            <person name="Xiong H."/>
            <person name="Wang M."/>
            <person name="Zhang Z."/>
            <person name="Wang Z."/>
            <person name="Wu H."/>
            <person name="Ma T."/>
            <person name="Liu J."/>
            <person name="Xi Z."/>
        </authorList>
    </citation>
    <scope>NUCLEOTIDE SEQUENCE [LARGE SCALE GENOMIC DNA]</scope>
    <source>
        <strain evidence="1">J267</strain>
        <tissue evidence="1">Leaf</tissue>
    </source>
</reference>
<accession>A0A5J4ZJE6</accession>
<dbReference type="OrthoDB" id="1001388at2759"/>
<dbReference type="PANTHER" id="PTHR33710">
    <property type="entry name" value="BNAC02G09200D PROTEIN"/>
    <property type="match status" value="1"/>
</dbReference>
<evidence type="ECO:0000313" key="1">
    <source>
        <dbReference type="EMBL" id="KAA8517934.1"/>
    </source>
</evidence>
<dbReference type="AlphaFoldDB" id="A0A5J4ZJE6"/>